<dbReference type="InterPro" id="IPR052712">
    <property type="entry name" value="Acid_resist_chaperone_HdeD"/>
</dbReference>
<sequence length="197" mass="20629">MIDMITRNWWVLALRGLFAVLFGVLALFRPEITLWAMVVVTGAYALVDGVFGLLAAVGGRGGAARWLLALVGIAGIAFGMLALLRPGLTALALLYLIAGWAVVTGVMEIIAAFGLRHEVDGSWTYALTGLVSVLFGVLLFAWPVDGALAMVRVVGIVALVFGALLIGGAFRARALGRRAAERYRHQAGPGGTSAAPL</sequence>
<keyword evidence="3" id="KW-1185">Reference proteome</keyword>
<protein>
    <submittedName>
        <fullName evidence="2">Uncharacterized membrane protein HdeD (DUF308 family)</fullName>
    </submittedName>
</protein>
<dbReference type="RefSeq" id="WP_182846036.1">
    <property type="nucleotide sequence ID" value="NZ_BAAALP010000043.1"/>
</dbReference>
<comment type="caution">
    <text evidence="2">The sequence shown here is derived from an EMBL/GenBank/DDBJ whole genome shotgun (WGS) entry which is preliminary data.</text>
</comment>
<feature type="transmembrane region" description="Helical" evidence="1">
    <location>
        <begin position="90"/>
        <end position="115"/>
    </location>
</feature>
<dbReference type="PANTHER" id="PTHR34989:SF1">
    <property type="entry name" value="PROTEIN HDED"/>
    <property type="match status" value="1"/>
</dbReference>
<evidence type="ECO:0000313" key="2">
    <source>
        <dbReference type="EMBL" id="MBA8953914.1"/>
    </source>
</evidence>
<accession>A0A7W3LTA8</accession>
<dbReference type="EMBL" id="JACJIA010000007">
    <property type="protein sequence ID" value="MBA8953914.1"/>
    <property type="molecule type" value="Genomic_DNA"/>
</dbReference>
<gene>
    <name evidence="2" type="ORF">HNR61_005567</name>
</gene>
<feature type="transmembrane region" description="Helical" evidence="1">
    <location>
        <begin position="66"/>
        <end position="84"/>
    </location>
</feature>
<name>A0A7W3LTA8_ACTNM</name>
<evidence type="ECO:0000313" key="3">
    <source>
        <dbReference type="Proteomes" id="UP000572680"/>
    </source>
</evidence>
<dbReference type="Pfam" id="PF03729">
    <property type="entry name" value="DUF308"/>
    <property type="match status" value="1"/>
</dbReference>
<dbReference type="PANTHER" id="PTHR34989">
    <property type="entry name" value="PROTEIN HDED"/>
    <property type="match status" value="1"/>
</dbReference>
<feature type="transmembrane region" description="Helical" evidence="1">
    <location>
        <begin position="34"/>
        <end position="54"/>
    </location>
</feature>
<reference evidence="2 3" key="1">
    <citation type="submission" date="2020-08" db="EMBL/GenBank/DDBJ databases">
        <title>Genomic Encyclopedia of Type Strains, Phase IV (KMG-IV): sequencing the most valuable type-strain genomes for metagenomic binning, comparative biology and taxonomic classification.</title>
        <authorList>
            <person name="Goeker M."/>
        </authorList>
    </citation>
    <scope>NUCLEOTIDE SEQUENCE [LARGE SCALE GENOMIC DNA]</scope>
    <source>
        <strain evidence="2 3">DSM 44197</strain>
    </source>
</reference>
<organism evidence="2 3">
    <name type="scientific">Actinomadura namibiensis</name>
    <dbReference type="NCBI Taxonomy" id="182080"/>
    <lineage>
        <taxon>Bacteria</taxon>
        <taxon>Bacillati</taxon>
        <taxon>Actinomycetota</taxon>
        <taxon>Actinomycetes</taxon>
        <taxon>Streptosporangiales</taxon>
        <taxon>Thermomonosporaceae</taxon>
        <taxon>Actinomadura</taxon>
    </lineage>
</organism>
<keyword evidence="1" id="KW-0472">Membrane</keyword>
<dbReference type="GO" id="GO:0005886">
    <property type="term" value="C:plasma membrane"/>
    <property type="evidence" value="ECO:0007669"/>
    <property type="project" value="TreeGrafter"/>
</dbReference>
<dbReference type="InterPro" id="IPR005325">
    <property type="entry name" value="DUF308_memb"/>
</dbReference>
<feature type="transmembrane region" description="Helical" evidence="1">
    <location>
        <begin position="148"/>
        <end position="170"/>
    </location>
</feature>
<keyword evidence="1" id="KW-0812">Transmembrane</keyword>
<feature type="transmembrane region" description="Helical" evidence="1">
    <location>
        <begin position="9"/>
        <end position="28"/>
    </location>
</feature>
<keyword evidence="1" id="KW-1133">Transmembrane helix</keyword>
<proteinExistence type="predicted"/>
<dbReference type="Proteomes" id="UP000572680">
    <property type="component" value="Unassembled WGS sequence"/>
</dbReference>
<evidence type="ECO:0000256" key="1">
    <source>
        <dbReference type="SAM" id="Phobius"/>
    </source>
</evidence>
<feature type="transmembrane region" description="Helical" evidence="1">
    <location>
        <begin position="122"/>
        <end position="142"/>
    </location>
</feature>
<dbReference type="AlphaFoldDB" id="A0A7W3LTA8"/>